<feature type="region of interest" description="Disordered" evidence="1">
    <location>
        <begin position="34"/>
        <end position="63"/>
    </location>
</feature>
<keyword evidence="4" id="KW-1185">Reference proteome</keyword>
<gene>
    <name evidence="3" type="ORF">TPR58_08150</name>
</gene>
<dbReference type="EMBL" id="JBDIZK010000004">
    <property type="protein sequence ID" value="MEN3747136.1"/>
    <property type="molecule type" value="Genomic_DNA"/>
</dbReference>
<dbReference type="Gene3D" id="3.40.50.1460">
    <property type="match status" value="1"/>
</dbReference>
<evidence type="ECO:0000313" key="4">
    <source>
        <dbReference type="Proteomes" id="UP001427805"/>
    </source>
</evidence>
<dbReference type="RefSeq" id="WP_346246135.1">
    <property type="nucleotide sequence ID" value="NZ_JBDIZK010000004.1"/>
</dbReference>
<keyword evidence="2" id="KW-0732">Signal</keyword>
<evidence type="ECO:0000313" key="3">
    <source>
        <dbReference type="EMBL" id="MEN3747136.1"/>
    </source>
</evidence>
<proteinExistence type="predicted"/>
<organism evidence="3 4">
    <name type="scientific">Sphingomonas rustica</name>
    <dbReference type="NCBI Taxonomy" id="3103142"/>
    <lineage>
        <taxon>Bacteria</taxon>
        <taxon>Pseudomonadati</taxon>
        <taxon>Pseudomonadota</taxon>
        <taxon>Alphaproteobacteria</taxon>
        <taxon>Sphingomonadales</taxon>
        <taxon>Sphingomonadaceae</taxon>
        <taxon>Sphingomonas</taxon>
    </lineage>
</organism>
<name>A0ABV0B8B0_9SPHN</name>
<dbReference type="InterPro" id="IPR001096">
    <property type="entry name" value="Peptidase_C13"/>
</dbReference>
<evidence type="ECO:0000256" key="2">
    <source>
        <dbReference type="SAM" id="SignalP"/>
    </source>
</evidence>
<dbReference type="Pfam" id="PF01650">
    <property type="entry name" value="Peptidase_C13"/>
    <property type="match status" value="1"/>
</dbReference>
<protein>
    <submittedName>
        <fullName evidence="3">C13 family peptidase</fullName>
    </submittedName>
</protein>
<evidence type="ECO:0000256" key="1">
    <source>
        <dbReference type="SAM" id="MobiDB-lite"/>
    </source>
</evidence>
<dbReference type="Proteomes" id="UP001427805">
    <property type="component" value="Unassembled WGS sequence"/>
</dbReference>
<feature type="signal peptide" evidence="2">
    <location>
        <begin position="1"/>
        <end position="24"/>
    </location>
</feature>
<sequence>MRLAGFAWIVGLAAAAIGAPLASAQPYQAPQHVSGWPGMVSGQTPEENTASLDQGPELQRGRPPRWSLAEHRRLDRALAAIQPQRKGVVDVYVVAVALDSDPVFGRETREAGKVLERRYGAKGRSIVLAGSTGKAPSELPVGSLSSLTLALARIAEVMDPAEDVLVLYSTSHGAKIGLAYHDGDEGFGLLTPRRFAGLLDDLGIRRRVLVLSACYSGIFVPALASPDTALFTAASDSRPSFGCMAENDWTFFGDAMINHALRKPQPLGSAATEAHALIGRWESGANLQPSDPQISIGANVASWLNPIEAKMPKQATEPVGRPATAALNQ</sequence>
<feature type="compositionally biased region" description="Polar residues" evidence="1">
    <location>
        <begin position="41"/>
        <end position="52"/>
    </location>
</feature>
<feature type="chain" id="PRO_5047182223" evidence="2">
    <location>
        <begin position="25"/>
        <end position="329"/>
    </location>
</feature>
<accession>A0ABV0B8B0</accession>
<comment type="caution">
    <text evidence="3">The sequence shown here is derived from an EMBL/GenBank/DDBJ whole genome shotgun (WGS) entry which is preliminary data.</text>
</comment>
<reference evidence="3 4" key="1">
    <citation type="submission" date="2024-05" db="EMBL/GenBank/DDBJ databases">
        <title>Sphingomonas sp. HF-S3 16S ribosomal RNA gene Genome sequencing and assembly.</title>
        <authorList>
            <person name="Lee H."/>
        </authorList>
    </citation>
    <scope>NUCLEOTIDE SEQUENCE [LARGE SCALE GENOMIC DNA]</scope>
    <source>
        <strain evidence="3 4">HF-S3</strain>
    </source>
</reference>